<feature type="region of interest" description="Disordered" evidence="2">
    <location>
        <begin position="425"/>
        <end position="450"/>
    </location>
</feature>
<dbReference type="EMBL" id="OU893345">
    <property type="protein sequence ID" value="CAG9785430.1"/>
    <property type="molecule type" value="Genomic_DNA"/>
</dbReference>
<dbReference type="Pfam" id="PF12796">
    <property type="entry name" value="Ank_2"/>
    <property type="match status" value="2"/>
</dbReference>
<proteinExistence type="predicted"/>
<dbReference type="InterPro" id="IPR057191">
    <property type="entry name" value="DUF7869"/>
</dbReference>
<reference evidence="4" key="2">
    <citation type="submission" date="2022-10" db="EMBL/GenBank/DDBJ databases">
        <authorList>
            <consortium name="ENA_rothamsted_submissions"/>
            <consortium name="culmorum"/>
            <person name="King R."/>
        </authorList>
    </citation>
    <scope>NUCLEOTIDE SEQUENCE</scope>
</reference>
<feature type="repeat" description="ANK" evidence="1">
    <location>
        <begin position="198"/>
        <end position="230"/>
    </location>
</feature>
<evidence type="ECO:0000259" key="3">
    <source>
        <dbReference type="Pfam" id="PF25273"/>
    </source>
</evidence>
<dbReference type="InterPro" id="IPR036770">
    <property type="entry name" value="Ankyrin_rpt-contain_sf"/>
</dbReference>
<name>A0A9N9QXM6_9NEOP</name>
<dbReference type="PANTHER" id="PTHR10773:SF19">
    <property type="match status" value="1"/>
</dbReference>
<protein>
    <recommendedName>
        <fullName evidence="3">DUF7869 domain-containing protein</fullName>
    </recommendedName>
</protein>
<dbReference type="PANTHER" id="PTHR10773">
    <property type="entry name" value="DNA-DIRECTED RNA POLYMERASES I, II, AND III SUBUNIT RPABC2"/>
    <property type="match status" value="1"/>
</dbReference>
<dbReference type="Proteomes" id="UP001153714">
    <property type="component" value="Chromosome 14"/>
</dbReference>
<dbReference type="PROSITE" id="PS50088">
    <property type="entry name" value="ANK_REPEAT"/>
    <property type="match status" value="5"/>
</dbReference>
<feature type="region of interest" description="Disordered" evidence="2">
    <location>
        <begin position="1"/>
        <end position="28"/>
    </location>
</feature>
<keyword evidence="5" id="KW-1185">Reference proteome</keyword>
<feature type="repeat" description="ANK" evidence="1">
    <location>
        <begin position="231"/>
        <end position="263"/>
    </location>
</feature>
<gene>
    <name evidence="4" type="ORF">DIATSA_LOCUS3461</name>
</gene>
<feature type="repeat" description="ANK" evidence="1">
    <location>
        <begin position="164"/>
        <end position="187"/>
    </location>
</feature>
<sequence>MSDGGRDVPRSGNLNLRSGVRSPPANLQPKDLQKLELSFIELNKERAKQKEWKKLIRDMVFQRGKIPLLLAVEAGNQSMVRELLSAQTAEQLKACTPAGDTALHLAARRRDVDMARILVDYGAAVDAVNGAGQTALHIAAAEGDEPLVKYFYGVRANAGIADNEDRTPMHLAAENGHAGIIELLADKFKASIFERTKDGSTLMHIASLNGHADCAMMLFKKGVYLHMPNKDGARSIHTAARYGHVGIINTLLQKGESVDVTTNSRMKKIMQLISPLPISEDSNSGTAFPENIQQDTEAPALDQISPTDSYSDIDMDPIITDTTSPSLIDYICDTDLNSELNTNSLLTLLPQTKLVEYSDSDTENTYTLLDLDNQNIKDLTYDSTLPAFIDQLIQPRTSSLFDQPEQNMSKNLETHDSIACIDSEDSWKPASSSSDSDDDKSVQTIEEETSVGKKGYRKIKPLPKRLLAKKNRNAAVGKSVQSNPCMNKKCGNSCANKFTEDDRNNIFENYWGLGCDKRQKDFLLSCAKEKPIGRKRSSSNIRKISYDYFISYNGQKVKVCQQFLLKTLNISQMSMRYTIENANKTLNTTRDGRRTSRPHNKSDEVEVAQLKLFIEMLPAVPSHYCRNKSTKVYLPQEFQNISFLYLQYVNYVKENNPESSVLSKRVFRNIFKKDFNIGFHLPKKDKCAFCEKCKNLSPEHKIIFEQTPEYKNHILDKEKCKQLFLEDQKMSKLTDSNSLCVSFDLEKVLNTPHGKSVTLYYSRKYAYYNESIYESGTREGYCYLWGERDGKRGCNEIVTVLFKYLIMVDQRGTHTEINLYSDSCAGQNRNRAMISMLIHFLKTAITITRIKVTYLLPGHTMMPVDSIHSTIENFVRNKTVWAPSEWPTMITNARNKPRNYIINVLNYGDFMDWKNFSQALLPAKFKINFSSLRAVQFHKNNPIIKFQYGFFEDSDNYEINMDFIIRSRANKAIVEKGPTPLYVEELKLSSAKYQDLQDLCNKNLIPNRYHQEYLSMKHDGNVRDALAETDEDEEI</sequence>
<feature type="repeat" description="ANK" evidence="1">
    <location>
        <begin position="98"/>
        <end position="130"/>
    </location>
</feature>
<evidence type="ECO:0000256" key="2">
    <source>
        <dbReference type="SAM" id="MobiDB-lite"/>
    </source>
</evidence>
<dbReference type="SUPFAM" id="SSF48403">
    <property type="entry name" value="Ankyrin repeat"/>
    <property type="match status" value="1"/>
</dbReference>
<dbReference type="SMART" id="SM00248">
    <property type="entry name" value="ANK"/>
    <property type="match status" value="6"/>
</dbReference>
<feature type="domain" description="DUF7869" evidence="3">
    <location>
        <begin position="776"/>
        <end position="930"/>
    </location>
</feature>
<feature type="repeat" description="ANK" evidence="1">
    <location>
        <begin position="131"/>
        <end position="163"/>
    </location>
</feature>
<dbReference type="OrthoDB" id="7453094at2759"/>
<evidence type="ECO:0000256" key="1">
    <source>
        <dbReference type="PROSITE-ProRule" id="PRU00023"/>
    </source>
</evidence>
<organism evidence="4 5">
    <name type="scientific">Diatraea saccharalis</name>
    <name type="common">sugarcane borer</name>
    <dbReference type="NCBI Taxonomy" id="40085"/>
    <lineage>
        <taxon>Eukaryota</taxon>
        <taxon>Metazoa</taxon>
        <taxon>Ecdysozoa</taxon>
        <taxon>Arthropoda</taxon>
        <taxon>Hexapoda</taxon>
        <taxon>Insecta</taxon>
        <taxon>Pterygota</taxon>
        <taxon>Neoptera</taxon>
        <taxon>Endopterygota</taxon>
        <taxon>Lepidoptera</taxon>
        <taxon>Glossata</taxon>
        <taxon>Ditrysia</taxon>
        <taxon>Pyraloidea</taxon>
        <taxon>Crambidae</taxon>
        <taxon>Crambinae</taxon>
        <taxon>Diatraea</taxon>
    </lineage>
</organism>
<feature type="compositionally biased region" description="Polar residues" evidence="2">
    <location>
        <begin position="283"/>
        <end position="296"/>
    </location>
</feature>
<dbReference type="Gene3D" id="1.25.40.20">
    <property type="entry name" value="Ankyrin repeat-containing domain"/>
    <property type="match status" value="1"/>
</dbReference>
<dbReference type="Pfam" id="PF25273">
    <property type="entry name" value="DUF7869"/>
    <property type="match status" value="1"/>
</dbReference>
<dbReference type="PROSITE" id="PS50297">
    <property type="entry name" value="ANK_REP_REGION"/>
    <property type="match status" value="4"/>
</dbReference>
<reference evidence="4" key="1">
    <citation type="submission" date="2021-12" db="EMBL/GenBank/DDBJ databases">
        <authorList>
            <person name="King R."/>
        </authorList>
    </citation>
    <scope>NUCLEOTIDE SEQUENCE</scope>
</reference>
<keyword evidence="1" id="KW-0040">ANK repeat</keyword>
<evidence type="ECO:0000313" key="4">
    <source>
        <dbReference type="EMBL" id="CAG9785430.1"/>
    </source>
</evidence>
<feature type="region of interest" description="Disordered" evidence="2">
    <location>
        <begin position="283"/>
        <end position="316"/>
    </location>
</feature>
<evidence type="ECO:0000313" key="5">
    <source>
        <dbReference type="Proteomes" id="UP001153714"/>
    </source>
</evidence>
<dbReference type="InterPro" id="IPR002110">
    <property type="entry name" value="Ankyrin_rpt"/>
</dbReference>
<accession>A0A9N9QXM6</accession>
<dbReference type="AlphaFoldDB" id="A0A9N9QXM6"/>